<evidence type="ECO:0008006" key="3">
    <source>
        <dbReference type="Google" id="ProtNLM"/>
    </source>
</evidence>
<dbReference type="EMBL" id="MHPJ01000012">
    <property type="protein sequence ID" value="OGZ78829.1"/>
    <property type="molecule type" value="Genomic_DNA"/>
</dbReference>
<sequence>MGNELVKKNFYTTSELAKVLGVSRISVFYRLGNGSIKGHKMGRNFVVFKKDIDIKKVKSLLRK</sequence>
<name>A0A1G2IVD2_9BACT</name>
<evidence type="ECO:0000313" key="2">
    <source>
        <dbReference type="Proteomes" id="UP000178650"/>
    </source>
</evidence>
<dbReference type="STRING" id="1802223.A2358_00970"/>
<organism evidence="1 2">
    <name type="scientific">Candidatus Staskawiczbacteria bacterium RIFOXYB1_FULL_37_44</name>
    <dbReference type="NCBI Taxonomy" id="1802223"/>
    <lineage>
        <taxon>Bacteria</taxon>
        <taxon>Candidatus Staskawicziibacteriota</taxon>
    </lineage>
</organism>
<proteinExistence type="predicted"/>
<dbReference type="Proteomes" id="UP000178650">
    <property type="component" value="Unassembled WGS sequence"/>
</dbReference>
<comment type="caution">
    <text evidence="1">The sequence shown here is derived from an EMBL/GenBank/DDBJ whole genome shotgun (WGS) entry which is preliminary data.</text>
</comment>
<accession>A0A1G2IVD2</accession>
<protein>
    <recommendedName>
        <fullName evidence="3">Helix-turn-helix domain-containing protein</fullName>
    </recommendedName>
</protein>
<evidence type="ECO:0000313" key="1">
    <source>
        <dbReference type="EMBL" id="OGZ78829.1"/>
    </source>
</evidence>
<reference evidence="1 2" key="1">
    <citation type="journal article" date="2016" name="Nat. Commun.">
        <title>Thousands of microbial genomes shed light on interconnected biogeochemical processes in an aquifer system.</title>
        <authorList>
            <person name="Anantharaman K."/>
            <person name="Brown C.T."/>
            <person name="Hug L.A."/>
            <person name="Sharon I."/>
            <person name="Castelle C.J."/>
            <person name="Probst A.J."/>
            <person name="Thomas B.C."/>
            <person name="Singh A."/>
            <person name="Wilkins M.J."/>
            <person name="Karaoz U."/>
            <person name="Brodie E.L."/>
            <person name="Williams K.H."/>
            <person name="Hubbard S.S."/>
            <person name="Banfield J.F."/>
        </authorList>
    </citation>
    <scope>NUCLEOTIDE SEQUENCE [LARGE SCALE GENOMIC DNA]</scope>
</reference>
<gene>
    <name evidence="1" type="ORF">A2358_00970</name>
</gene>
<dbReference type="AlphaFoldDB" id="A0A1G2IVD2"/>